<dbReference type="Proteomes" id="UP000276215">
    <property type="component" value="Unassembled WGS sequence"/>
</dbReference>
<dbReference type="EMBL" id="ML120406">
    <property type="protein sequence ID" value="RPA97230.1"/>
    <property type="molecule type" value="Genomic_DNA"/>
</dbReference>
<name>A0A3N4JLD8_9PEZI</name>
<gene>
    <name evidence="2" type="ORF">L873DRAFT_1141189</name>
</gene>
<feature type="region of interest" description="Disordered" evidence="1">
    <location>
        <begin position="200"/>
        <end position="228"/>
    </location>
</feature>
<evidence type="ECO:0000313" key="2">
    <source>
        <dbReference type="EMBL" id="RPA97230.1"/>
    </source>
</evidence>
<sequence length="228" mass="26202">MTFEIICPTCQDKTPHRLDNFIRHCTTIKHTRQHAEVLNSRLSDQLIRLDELYKQHNLQDRITEYLDNDLSGKRRHDYKIVLSNYPILNPLTVHETQALDEVDLMEEGNLLHTISGQYEESPYSTFATDSTIPGQGTISDDVDEDIQTALASVSDTICGYPIPDNIPIPLDCITSNYEEDSDVFLETDSLTGSFLEELFEHHSNGEEGRNEDYTEKELPEYESQSPWF</sequence>
<accession>A0A3N4JLD8</accession>
<evidence type="ECO:0000313" key="3">
    <source>
        <dbReference type="Proteomes" id="UP000276215"/>
    </source>
</evidence>
<keyword evidence="3" id="KW-1185">Reference proteome</keyword>
<dbReference type="AlphaFoldDB" id="A0A3N4JLD8"/>
<proteinExistence type="predicted"/>
<evidence type="ECO:0000256" key="1">
    <source>
        <dbReference type="SAM" id="MobiDB-lite"/>
    </source>
</evidence>
<protein>
    <submittedName>
        <fullName evidence="2">Uncharacterized protein</fullName>
    </submittedName>
</protein>
<reference evidence="2 3" key="1">
    <citation type="journal article" date="2018" name="Nat. Ecol. Evol.">
        <title>Pezizomycetes genomes reveal the molecular basis of ectomycorrhizal truffle lifestyle.</title>
        <authorList>
            <person name="Murat C."/>
            <person name="Payen T."/>
            <person name="Noel B."/>
            <person name="Kuo A."/>
            <person name="Morin E."/>
            <person name="Chen J."/>
            <person name="Kohler A."/>
            <person name="Krizsan K."/>
            <person name="Balestrini R."/>
            <person name="Da Silva C."/>
            <person name="Montanini B."/>
            <person name="Hainaut M."/>
            <person name="Levati E."/>
            <person name="Barry K.W."/>
            <person name="Belfiori B."/>
            <person name="Cichocki N."/>
            <person name="Clum A."/>
            <person name="Dockter R.B."/>
            <person name="Fauchery L."/>
            <person name="Guy J."/>
            <person name="Iotti M."/>
            <person name="Le Tacon F."/>
            <person name="Lindquist E.A."/>
            <person name="Lipzen A."/>
            <person name="Malagnac F."/>
            <person name="Mello A."/>
            <person name="Molinier V."/>
            <person name="Miyauchi S."/>
            <person name="Poulain J."/>
            <person name="Riccioni C."/>
            <person name="Rubini A."/>
            <person name="Sitrit Y."/>
            <person name="Splivallo R."/>
            <person name="Traeger S."/>
            <person name="Wang M."/>
            <person name="Zifcakova L."/>
            <person name="Wipf D."/>
            <person name="Zambonelli A."/>
            <person name="Paolocci F."/>
            <person name="Nowrousian M."/>
            <person name="Ottonello S."/>
            <person name="Baldrian P."/>
            <person name="Spatafora J.W."/>
            <person name="Henrissat B."/>
            <person name="Nagy L.G."/>
            <person name="Aury J.M."/>
            <person name="Wincker P."/>
            <person name="Grigoriev I.V."/>
            <person name="Bonfante P."/>
            <person name="Martin F.M."/>
        </authorList>
    </citation>
    <scope>NUCLEOTIDE SEQUENCE [LARGE SCALE GENOMIC DNA]</scope>
    <source>
        <strain evidence="2 3">120613-1</strain>
    </source>
</reference>
<feature type="compositionally biased region" description="Basic and acidic residues" evidence="1">
    <location>
        <begin position="200"/>
        <end position="219"/>
    </location>
</feature>
<organism evidence="2 3">
    <name type="scientific">Choiromyces venosus 120613-1</name>
    <dbReference type="NCBI Taxonomy" id="1336337"/>
    <lineage>
        <taxon>Eukaryota</taxon>
        <taxon>Fungi</taxon>
        <taxon>Dikarya</taxon>
        <taxon>Ascomycota</taxon>
        <taxon>Pezizomycotina</taxon>
        <taxon>Pezizomycetes</taxon>
        <taxon>Pezizales</taxon>
        <taxon>Tuberaceae</taxon>
        <taxon>Choiromyces</taxon>
    </lineage>
</organism>